<dbReference type="PROSITE" id="PS00636">
    <property type="entry name" value="DNAJ_1"/>
    <property type="match status" value="1"/>
</dbReference>
<dbReference type="AlphaFoldDB" id="A0A176S4E9"/>
<dbReference type="SMART" id="SM00271">
    <property type="entry name" value="DnaJ"/>
    <property type="match status" value="1"/>
</dbReference>
<organism evidence="3 4">
    <name type="scientific">Candidatus Thiomargarita nelsonii</name>
    <dbReference type="NCBI Taxonomy" id="1003181"/>
    <lineage>
        <taxon>Bacteria</taxon>
        <taxon>Pseudomonadati</taxon>
        <taxon>Pseudomonadota</taxon>
        <taxon>Gammaproteobacteria</taxon>
        <taxon>Thiotrichales</taxon>
        <taxon>Thiotrichaceae</taxon>
        <taxon>Thiomargarita</taxon>
    </lineage>
</organism>
<dbReference type="PATRIC" id="fig|1003181.4.peg.1698"/>
<dbReference type="GO" id="GO:0005737">
    <property type="term" value="C:cytoplasm"/>
    <property type="evidence" value="ECO:0007669"/>
    <property type="project" value="TreeGrafter"/>
</dbReference>
<dbReference type="PANTHER" id="PTHR43096">
    <property type="entry name" value="DNAJ HOMOLOG 1, MITOCHONDRIAL-RELATED"/>
    <property type="match status" value="1"/>
</dbReference>
<dbReference type="Gene3D" id="1.10.287.110">
    <property type="entry name" value="DnaJ domain"/>
    <property type="match status" value="1"/>
</dbReference>
<protein>
    <submittedName>
        <fullName evidence="3">Heat shock protein DnaJ domain-containing protein</fullName>
    </submittedName>
</protein>
<dbReference type="InterPro" id="IPR002939">
    <property type="entry name" value="DnaJ_C"/>
</dbReference>
<comment type="caution">
    <text evidence="3">The sequence shown here is derived from an EMBL/GenBank/DDBJ whole genome shotgun (WGS) entry which is preliminary data.</text>
</comment>
<evidence type="ECO:0000259" key="2">
    <source>
        <dbReference type="PROSITE" id="PS50076"/>
    </source>
</evidence>
<keyword evidence="1" id="KW-0143">Chaperone</keyword>
<dbReference type="PRINTS" id="PR00625">
    <property type="entry name" value="JDOMAIN"/>
</dbReference>
<accession>A0A176S4E9</accession>
<evidence type="ECO:0000313" key="4">
    <source>
        <dbReference type="Proteomes" id="UP000076962"/>
    </source>
</evidence>
<evidence type="ECO:0000256" key="1">
    <source>
        <dbReference type="ARBA" id="ARBA00023186"/>
    </source>
</evidence>
<feature type="domain" description="J" evidence="2">
    <location>
        <begin position="5"/>
        <end position="69"/>
    </location>
</feature>
<dbReference type="InterPro" id="IPR036869">
    <property type="entry name" value="J_dom_sf"/>
</dbReference>
<dbReference type="Gene3D" id="2.60.260.20">
    <property type="entry name" value="Urease metallochaperone UreE, N-terminal domain"/>
    <property type="match status" value="1"/>
</dbReference>
<gene>
    <name evidence="3" type="ORF">THIOM_001185</name>
</gene>
<dbReference type="GO" id="GO:0042026">
    <property type="term" value="P:protein refolding"/>
    <property type="evidence" value="ECO:0007669"/>
    <property type="project" value="TreeGrafter"/>
</dbReference>
<dbReference type="InterPro" id="IPR008971">
    <property type="entry name" value="HSP40/DnaJ_pept-bd"/>
</dbReference>
<dbReference type="GO" id="GO:0051082">
    <property type="term" value="F:unfolded protein binding"/>
    <property type="evidence" value="ECO:0007669"/>
    <property type="project" value="InterPro"/>
</dbReference>
<evidence type="ECO:0000313" key="3">
    <source>
        <dbReference type="EMBL" id="OAD22991.1"/>
    </source>
</evidence>
<dbReference type="CDD" id="cd06257">
    <property type="entry name" value="DnaJ"/>
    <property type="match status" value="1"/>
</dbReference>
<keyword evidence="4" id="KW-1185">Reference proteome</keyword>
<dbReference type="EMBL" id="LUTY01000618">
    <property type="protein sequence ID" value="OAD22991.1"/>
    <property type="molecule type" value="Genomic_DNA"/>
</dbReference>
<reference evidence="3 4" key="1">
    <citation type="submission" date="2016-05" db="EMBL/GenBank/DDBJ databases">
        <title>Single-cell genome of chain-forming Candidatus Thiomargarita nelsonii and comparison to other large sulfur-oxidizing bacteria.</title>
        <authorList>
            <person name="Winkel M."/>
            <person name="Salman V."/>
            <person name="Woyke T."/>
            <person name="Schulz-Vogt H."/>
            <person name="Richter M."/>
            <person name="Flood B."/>
            <person name="Bailey J."/>
            <person name="Amann R."/>
            <person name="Mussmann M."/>
        </authorList>
    </citation>
    <scope>NUCLEOTIDE SEQUENCE [LARGE SCALE GENOMIC DNA]</scope>
    <source>
        <strain evidence="3 4">THI036</strain>
    </source>
</reference>
<dbReference type="SUPFAM" id="SSF46565">
    <property type="entry name" value="Chaperone J-domain"/>
    <property type="match status" value="1"/>
</dbReference>
<dbReference type="PROSITE" id="PS50076">
    <property type="entry name" value="DNAJ_2"/>
    <property type="match status" value="1"/>
</dbReference>
<proteinExistence type="predicted"/>
<dbReference type="Pfam" id="PF01556">
    <property type="entry name" value="DnaJ_C"/>
    <property type="match status" value="1"/>
</dbReference>
<dbReference type="InterPro" id="IPR001623">
    <property type="entry name" value="DnaJ_domain"/>
</dbReference>
<dbReference type="Proteomes" id="UP000076962">
    <property type="component" value="Unassembled WGS sequence"/>
</dbReference>
<dbReference type="PANTHER" id="PTHR43096:SF52">
    <property type="entry name" value="DNAJ HOMOLOG 1, MITOCHONDRIAL-RELATED"/>
    <property type="match status" value="1"/>
</dbReference>
<keyword evidence="3" id="KW-0346">Stress response</keyword>
<dbReference type="SUPFAM" id="SSF49493">
    <property type="entry name" value="HSP40/DnaJ peptide-binding domain"/>
    <property type="match status" value="1"/>
</dbReference>
<dbReference type="CDD" id="cd10747">
    <property type="entry name" value="DnaJ_C"/>
    <property type="match status" value="1"/>
</dbReference>
<sequence>MEYKDYYKTLGVSRHATQDEIKRAYRKLASKYHPDVSKESNAEQRFKEVGEAYEVLKDSQKRAAYDQLGTGWHAGDEFRPPPGWETHFGGAGAQFDSSDFFESLFGGRHHSTHQSPFQTTEEKQSTKIAISLEEAYQGTTRILQLQVPERDSMGQVRMINRKLNVKIPQGVIQGQKIRLSGQAATGMGRDIYLEIEFQPHRLYRAEKRDIYLTLPITPWEAALGCTSIRRANRFLRYSIRWHLL</sequence>
<dbReference type="InterPro" id="IPR018253">
    <property type="entry name" value="DnaJ_domain_CS"/>
</dbReference>
<dbReference type="Pfam" id="PF00226">
    <property type="entry name" value="DnaJ"/>
    <property type="match status" value="1"/>
</dbReference>
<name>A0A176S4E9_9GAMM</name>